<dbReference type="OrthoDB" id="292221at2759"/>
<dbReference type="AlphaFoldDB" id="A0A8S1L0M4"/>
<accession>A0A8S1L0M4</accession>
<dbReference type="PANTHER" id="PTHR38483:SF1">
    <property type="entry name" value="ION TRANSPORT DOMAIN-CONTAINING PROTEIN"/>
    <property type="match status" value="1"/>
</dbReference>
<name>A0A8S1L0M4_9CILI</name>
<protein>
    <recommendedName>
        <fullName evidence="4">Transmembrane protein</fullName>
    </recommendedName>
</protein>
<reference evidence="2" key="1">
    <citation type="submission" date="2021-01" db="EMBL/GenBank/DDBJ databases">
        <authorList>
            <consortium name="Genoscope - CEA"/>
            <person name="William W."/>
        </authorList>
    </citation>
    <scope>NUCLEOTIDE SEQUENCE</scope>
</reference>
<evidence type="ECO:0008006" key="4">
    <source>
        <dbReference type="Google" id="ProtNLM"/>
    </source>
</evidence>
<evidence type="ECO:0000256" key="1">
    <source>
        <dbReference type="SAM" id="Phobius"/>
    </source>
</evidence>
<keyword evidence="1" id="KW-1133">Transmembrane helix</keyword>
<keyword evidence="3" id="KW-1185">Reference proteome</keyword>
<dbReference type="EMBL" id="CAJJDN010000010">
    <property type="protein sequence ID" value="CAD8056464.1"/>
    <property type="molecule type" value="Genomic_DNA"/>
</dbReference>
<proteinExistence type="predicted"/>
<gene>
    <name evidence="2" type="ORF">PSON_ATCC_30995.1.T0100251</name>
</gene>
<keyword evidence="1" id="KW-0472">Membrane</keyword>
<dbReference type="PANTHER" id="PTHR38483">
    <property type="entry name" value="CHROMOSOME 1, WHOLE GENOME SHOTGUN SEQUENCE"/>
    <property type="match status" value="1"/>
</dbReference>
<organism evidence="2 3">
    <name type="scientific">Paramecium sonneborni</name>
    <dbReference type="NCBI Taxonomy" id="65129"/>
    <lineage>
        <taxon>Eukaryota</taxon>
        <taxon>Sar</taxon>
        <taxon>Alveolata</taxon>
        <taxon>Ciliophora</taxon>
        <taxon>Intramacronucleata</taxon>
        <taxon>Oligohymenophorea</taxon>
        <taxon>Peniculida</taxon>
        <taxon>Parameciidae</taxon>
        <taxon>Paramecium</taxon>
    </lineage>
</organism>
<feature type="transmembrane region" description="Helical" evidence="1">
    <location>
        <begin position="12"/>
        <end position="36"/>
    </location>
</feature>
<dbReference type="Proteomes" id="UP000692954">
    <property type="component" value="Unassembled WGS sequence"/>
</dbReference>
<evidence type="ECO:0000313" key="2">
    <source>
        <dbReference type="EMBL" id="CAD8056464.1"/>
    </source>
</evidence>
<evidence type="ECO:0000313" key="3">
    <source>
        <dbReference type="Proteomes" id="UP000692954"/>
    </source>
</evidence>
<keyword evidence="1" id="KW-0812">Transmembrane</keyword>
<comment type="caution">
    <text evidence="2">The sequence shown here is derived from an EMBL/GenBank/DDBJ whole genome shotgun (WGS) entry which is preliminary data.</text>
</comment>
<sequence>MGIRYYFNSIYLNSHCIIFPLMQIAIIFCLVVYVIINRNDDLILQITESLLTCVFFFELLVKIFIQKENFLQNNNNLTDLILFTTIISLMIIQKTISINLKQEQEDELISIVLLLIRYAVQSVRLFMNIKINRQTIAFIQNNNITFTNDPQIQSSIEINQQ</sequence>